<dbReference type="PANTHER" id="PTHR33393">
    <property type="entry name" value="POLYGLUTAMINE SYNTHESIS ACCESSORY PROTEIN RV0574C-RELATED"/>
    <property type="match status" value="1"/>
</dbReference>
<evidence type="ECO:0000259" key="2">
    <source>
        <dbReference type="SMART" id="SM00854"/>
    </source>
</evidence>
<dbReference type="SUPFAM" id="SSF56300">
    <property type="entry name" value="Metallo-dependent phosphatases"/>
    <property type="match status" value="1"/>
</dbReference>
<feature type="domain" description="Capsule synthesis protein CapA" evidence="2">
    <location>
        <begin position="733"/>
        <end position="987"/>
    </location>
</feature>
<evidence type="ECO:0000256" key="1">
    <source>
        <dbReference type="ARBA" id="ARBA00005662"/>
    </source>
</evidence>
<name>A0ABV5WT48_9LACO</name>
<dbReference type="Pfam" id="PF08245">
    <property type="entry name" value="Mur_ligase_M"/>
    <property type="match status" value="1"/>
</dbReference>
<dbReference type="RefSeq" id="WP_170177435.1">
    <property type="nucleotide sequence ID" value="NZ_BJEA01000015.1"/>
</dbReference>
<dbReference type="Gene3D" id="3.40.1190.10">
    <property type="entry name" value="Mur-like, catalytic domain"/>
    <property type="match status" value="1"/>
</dbReference>
<evidence type="ECO:0000313" key="3">
    <source>
        <dbReference type="EMBL" id="MFB9769329.1"/>
    </source>
</evidence>
<dbReference type="SUPFAM" id="SSF53244">
    <property type="entry name" value="MurD-like peptide ligases, peptide-binding domain"/>
    <property type="match status" value="1"/>
</dbReference>
<dbReference type="InterPro" id="IPR036615">
    <property type="entry name" value="Mur_ligase_C_dom_sf"/>
</dbReference>
<dbReference type="InterPro" id="IPR013221">
    <property type="entry name" value="Mur_ligase_cen"/>
</dbReference>
<dbReference type="InterPro" id="IPR019079">
    <property type="entry name" value="Capsule_synth_CapA"/>
</dbReference>
<keyword evidence="4" id="KW-1185">Reference proteome</keyword>
<proteinExistence type="inferred from homology"/>
<dbReference type="InterPro" id="IPR029052">
    <property type="entry name" value="Metallo-depent_PP-like"/>
</dbReference>
<comment type="caution">
    <text evidence="3">The sequence shown here is derived from an EMBL/GenBank/DDBJ whole genome shotgun (WGS) entry which is preliminary data.</text>
</comment>
<dbReference type="Gene3D" id="3.60.21.10">
    <property type="match status" value="1"/>
</dbReference>
<dbReference type="Gene3D" id="3.90.190.20">
    <property type="entry name" value="Mur ligase, C-terminal domain"/>
    <property type="match status" value="1"/>
</dbReference>
<dbReference type="PANTHER" id="PTHR33393:SF13">
    <property type="entry name" value="PGA BIOSYNTHESIS PROTEIN CAPA"/>
    <property type="match status" value="1"/>
</dbReference>
<dbReference type="InterPro" id="IPR052169">
    <property type="entry name" value="CW_Biosynth-Accessory"/>
</dbReference>
<dbReference type="SMART" id="SM00854">
    <property type="entry name" value="PGA_cap"/>
    <property type="match status" value="1"/>
</dbReference>
<sequence>MKPLTFSEIATIVGGQWVTTPNDLETTVQHYAVYSGELRRDIGANNLLFAMSHEHWLKGTLNTGVYTNTFKDNHANVRRLARYLKMAIVEYPVPTSPVPQLVVPNGYDALERLVRVAAKRYVGKNIAVTGSVGKSTTKTFIADLLQHVGPTMSSVGNHNSRTSVKVQMMNHEESAFNVLEIAGISVAYSEPDTGIGGVASLMPMDVAVLTQINAGQKGWSPRKTADMKTRIGVNLKGRPFVVNAEIKNLADVRHDVHRYTDQLITYGLTPDCDYYGTLAADGQLTIHHHEKTLGVIDAQGLDHGTVSDMVAALTVYDLEGGQMTPDVMAAFSKTAHQTTTHKVARFKANGRQVTVIDDTHNAELLSIENFIDYAENYPAPRTTRKIFIEGRVRDLRQFSYATHSQVVAQLNQTHLDRVYLYGPEMNWVIPKLVATKFGGYYTTPRQVLEAVAREPQQDLVIFIKADRRASTIDQIRDLLVRRLDYQASAASQFAISTAQPQALHYNHNGVGRLLVILRVLQRVAQGKLRLTQAITITTDLAQDPSVNKVSLKSGRAYTVYDLLTLAIVAPAPDVVINLAIALFGSNRRAMIGLRKMATQLQVNAEAVGNITGRFTRRPQRTTLQDLEKIGAAYCQLPNEVFSLLASQRRTFAGRLYQKKTQLLKTHQIVGSVFQESQEHAGLMFTQDSQGKRAIAFINSPHTAYVDARVADWTATNQPLPSVTVKEMSLAHPIINLLADTYFGESYTRQRQRRGVDDALQRYGYDYSFKKIESFFKGNVTNGLNFEAVFATGTSPLHGIKPFVLDAAQQPTLQELKRVGFDFAMLGNNHANDYGPERLTATIQTLRAAGIETIGAGATLTEARTALTFNYQQQPFVFFNGYWYRNAAANLFDFYATSHHAGVNCLDSTLVDDIKSYKQAHPQATVIVNAHWGTDFATVDRHQRASAQRLAAAGADLIIGHGPHRLQPIDYVGRVPVLYSIGNGVFNSNGEFKKRQVPGYGAVLRLDLARRKLFWCPIKTNNLETFWQPTFVTDQTFTTLCQANPPRFETTKLDGNINAVVVPF</sequence>
<dbReference type="Pfam" id="PF09587">
    <property type="entry name" value="PGA_cap"/>
    <property type="match status" value="1"/>
</dbReference>
<evidence type="ECO:0000313" key="4">
    <source>
        <dbReference type="Proteomes" id="UP001589691"/>
    </source>
</evidence>
<dbReference type="Pfam" id="PF13354">
    <property type="entry name" value="Beta-lactamase2"/>
    <property type="match status" value="1"/>
</dbReference>
<accession>A0ABV5WT48</accession>
<dbReference type="InterPro" id="IPR012338">
    <property type="entry name" value="Beta-lactam/transpept-like"/>
</dbReference>
<reference evidence="3 4" key="1">
    <citation type="submission" date="2024-09" db="EMBL/GenBank/DDBJ databases">
        <authorList>
            <person name="Sun Q."/>
            <person name="Mori K."/>
        </authorList>
    </citation>
    <scope>NUCLEOTIDE SEQUENCE [LARGE SCALE GENOMIC DNA]</scope>
    <source>
        <strain evidence="3 4">TBRC 4576</strain>
    </source>
</reference>
<dbReference type="SUPFAM" id="SSF56601">
    <property type="entry name" value="beta-lactamase/transpeptidase-like"/>
    <property type="match status" value="1"/>
</dbReference>
<dbReference type="InterPro" id="IPR045155">
    <property type="entry name" value="Beta-lactam_cat"/>
</dbReference>
<gene>
    <name evidence="3" type="ORF">ACFFLI_05465</name>
</gene>
<dbReference type="Proteomes" id="UP001589691">
    <property type="component" value="Unassembled WGS sequence"/>
</dbReference>
<dbReference type="SUPFAM" id="SSF53623">
    <property type="entry name" value="MurD-like peptide ligases, catalytic domain"/>
    <property type="match status" value="1"/>
</dbReference>
<dbReference type="Gene3D" id="3.40.710.10">
    <property type="entry name" value="DD-peptidase/beta-lactamase superfamily"/>
    <property type="match status" value="1"/>
</dbReference>
<dbReference type="EMBL" id="JBHLZY010000011">
    <property type="protein sequence ID" value="MFB9769329.1"/>
    <property type="molecule type" value="Genomic_DNA"/>
</dbReference>
<comment type="similarity">
    <text evidence="1">Belongs to the CapA family.</text>
</comment>
<organism evidence="3 4">
    <name type="scientific">Lactiplantibacillus modestisalitolerans</name>
    <dbReference type="NCBI Taxonomy" id="1457219"/>
    <lineage>
        <taxon>Bacteria</taxon>
        <taxon>Bacillati</taxon>
        <taxon>Bacillota</taxon>
        <taxon>Bacilli</taxon>
        <taxon>Lactobacillales</taxon>
        <taxon>Lactobacillaceae</taxon>
        <taxon>Lactiplantibacillus</taxon>
    </lineage>
</organism>
<protein>
    <submittedName>
        <fullName evidence="3">CapA family protein</fullName>
    </submittedName>
</protein>
<dbReference type="InterPro" id="IPR036565">
    <property type="entry name" value="Mur-like_cat_sf"/>
</dbReference>